<protein>
    <submittedName>
        <fullName evidence="1">Uncharacterized protein</fullName>
    </submittedName>
</protein>
<evidence type="ECO:0000313" key="1">
    <source>
        <dbReference type="EMBL" id="KAI8431796.1"/>
    </source>
</evidence>
<evidence type="ECO:0000313" key="2">
    <source>
        <dbReference type="Proteomes" id="UP001064048"/>
    </source>
</evidence>
<keyword evidence="2" id="KW-1185">Reference proteome</keyword>
<name>A0ACC0K5X2_CHOFU</name>
<organism evidence="1 2">
    <name type="scientific">Choristoneura fumiferana</name>
    <name type="common">Spruce budworm moth</name>
    <name type="synonym">Archips fumiferana</name>
    <dbReference type="NCBI Taxonomy" id="7141"/>
    <lineage>
        <taxon>Eukaryota</taxon>
        <taxon>Metazoa</taxon>
        <taxon>Ecdysozoa</taxon>
        <taxon>Arthropoda</taxon>
        <taxon>Hexapoda</taxon>
        <taxon>Insecta</taxon>
        <taxon>Pterygota</taxon>
        <taxon>Neoptera</taxon>
        <taxon>Endopterygota</taxon>
        <taxon>Lepidoptera</taxon>
        <taxon>Glossata</taxon>
        <taxon>Ditrysia</taxon>
        <taxon>Tortricoidea</taxon>
        <taxon>Tortricidae</taxon>
        <taxon>Tortricinae</taxon>
        <taxon>Choristoneura</taxon>
    </lineage>
</organism>
<comment type="caution">
    <text evidence="1">The sequence shown here is derived from an EMBL/GenBank/DDBJ whole genome shotgun (WGS) entry which is preliminary data.</text>
</comment>
<dbReference type="Proteomes" id="UP001064048">
    <property type="component" value="Chromosome 30"/>
</dbReference>
<gene>
    <name evidence="1" type="ORF">MSG28_016216</name>
</gene>
<proteinExistence type="predicted"/>
<dbReference type="EMBL" id="CM046130">
    <property type="protein sequence ID" value="KAI8431796.1"/>
    <property type="molecule type" value="Genomic_DNA"/>
</dbReference>
<reference evidence="1 2" key="1">
    <citation type="journal article" date="2022" name="Genome Biol. Evol.">
        <title>The Spruce Budworm Genome: Reconstructing the Evolutionary History of Antifreeze Proteins.</title>
        <authorList>
            <person name="Beliveau C."/>
            <person name="Gagne P."/>
            <person name="Picq S."/>
            <person name="Vernygora O."/>
            <person name="Keeling C.I."/>
            <person name="Pinkney K."/>
            <person name="Doucet D."/>
            <person name="Wen F."/>
            <person name="Johnston J.S."/>
            <person name="Maaroufi H."/>
            <person name="Boyle B."/>
            <person name="Laroche J."/>
            <person name="Dewar K."/>
            <person name="Juretic N."/>
            <person name="Blackburn G."/>
            <person name="Nisole A."/>
            <person name="Brunet B."/>
            <person name="Brandao M."/>
            <person name="Lumley L."/>
            <person name="Duan J."/>
            <person name="Quan G."/>
            <person name="Lucarotti C.J."/>
            <person name="Roe A.D."/>
            <person name="Sperling F.A.H."/>
            <person name="Levesque R.C."/>
            <person name="Cusson M."/>
        </authorList>
    </citation>
    <scope>NUCLEOTIDE SEQUENCE [LARGE SCALE GENOMIC DNA]</scope>
    <source>
        <strain evidence="1">Glfc:IPQL:Cfum</strain>
    </source>
</reference>
<accession>A0ACC0K5X2</accession>
<sequence length="363" mass="41647">MSQDPLDELVQFLKPDSRIDLKHIALDHLVGLSGTEDGINTLLKKEQVISCIIELTNDKVDEVAKNALLTLVNITANPRGAAEILKYRPESCRNILQLLIGYVLDPQKKDADAVCMILSNITRLEDELEVCIDTLIPQLNDILNVYVNIDFNKTGSKLHYLGAVFSNLSCSARIRKWLTEEHPYVPLIKILPFCNYEQSNIRRGGAIGTIRNLSFDNEYHELLLNPDLDILTYLLNPLMGNEDYPDDEMDTLPISLQYLPKEKHREIDVDIRKMILETLNKLCSKRNCREILRDNGVYYVLREYHKWEKDPKVLLACENVVDILIQKESEVGAEDLSIVDVPEDYKEKFEKMDEDFLKDAADV</sequence>